<reference evidence="1" key="1">
    <citation type="submission" date="2020-08" db="EMBL/GenBank/DDBJ databases">
        <title>Multicomponent nature underlies the extraordinary mechanical properties of spider dragline silk.</title>
        <authorList>
            <person name="Kono N."/>
            <person name="Nakamura H."/>
            <person name="Mori M."/>
            <person name="Yoshida Y."/>
            <person name="Ohtoshi R."/>
            <person name="Malay A.D."/>
            <person name="Moran D.A.P."/>
            <person name="Tomita M."/>
            <person name="Numata K."/>
            <person name="Arakawa K."/>
        </authorList>
    </citation>
    <scope>NUCLEOTIDE SEQUENCE</scope>
</reference>
<dbReference type="AlphaFoldDB" id="A0A8X6U1M3"/>
<gene>
    <name evidence="1" type="ORF">NPIL_99591</name>
</gene>
<feature type="non-terminal residue" evidence="1">
    <location>
        <position position="1"/>
    </location>
</feature>
<name>A0A8X6U1M3_NEPPI</name>
<proteinExistence type="predicted"/>
<dbReference type="Proteomes" id="UP000887013">
    <property type="component" value="Unassembled WGS sequence"/>
</dbReference>
<organism evidence="1 2">
    <name type="scientific">Nephila pilipes</name>
    <name type="common">Giant wood spider</name>
    <name type="synonym">Nephila maculata</name>
    <dbReference type="NCBI Taxonomy" id="299642"/>
    <lineage>
        <taxon>Eukaryota</taxon>
        <taxon>Metazoa</taxon>
        <taxon>Ecdysozoa</taxon>
        <taxon>Arthropoda</taxon>
        <taxon>Chelicerata</taxon>
        <taxon>Arachnida</taxon>
        <taxon>Araneae</taxon>
        <taxon>Araneomorphae</taxon>
        <taxon>Entelegynae</taxon>
        <taxon>Araneoidea</taxon>
        <taxon>Nephilidae</taxon>
        <taxon>Nephila</taxon>
    </lineage>
</organism>
<protein>
    <submittedName>
        <fullName evidence="1">Uncharacterized protein</fullName>
    </submittedName>
</protein>
<comment type="caution">
    <text evidence="1">The sequence shown here is derived from an EMBL/GenBank/DDBJ whole genome shotgun (WGS) entry which is preliminary data.</text>
</comment>
<evidence type="ECO:0000313" key="1">
    <source>
        <dbReference type="EMBL" id="GFT69192.1"/>
    </source>
</evidence>
<keyword evidence="2" id="KW-1185">Reference proteome</keyword>
<evidence type="ECO:0000313" key="2">
    <source>
        <dbReference type="Proteomes" id="UP000887013"/>
    </source>
</evidence>
<dbReference type="EMBL" id="BMAW01069489">
    <property type="protein sequence ID" value="GFT69192.1"/>
    <property type="molecule type" value="Genomic_DNA"/>
</dbReference>
<sequence length="52" mass="5898">NPLRTEIAVRRLGVCLGYRKSAEWRENLTMNSVTSNAMRGNVSWNLYVAVVT</sequence>
<accession>A0A8X6U1M3</accession>